<evidence type="ECO:0000256" key="4">
    <source>
        <dbReference type="ARBA" id="ARBA00022741"/>
    </source>
</evidence>
<proteinExistence type="inferred from homology"/>
<dbReference type="EMBL" id="SDRB02010934">
    <property type="protein sequence ID" value="THG03520.1"/>
    <property type="molecule type" value="Genomic_DNA"/>
</dbReference>
<dbReference type="Pfam" id="PF01715">
    <property type="entry name" value="IPPT"/>
    <property type="match status" value="1"/>
</dbReference>
<dbReference type="GO" id="GO:0052381">
    <property type="term" value="F:tRNA dimethylallyltransferase activity"/>
    <property type="evidence" value="ECO:0007669"/>
    <property type="project" value="InterPro"/>
</dbReference>
<dbReference type="SUPFAM" id="SSF52540">
    <property type="entry name" value="P-loop containing nucleoside triphosphate hydrolases"/>
    <property type="match status" value="1"/>
</dbReference>
<dbReference type="Proteomes" id="UP000306102">
    <property type="component" value="Unassembled WGS sequence"/>
</dbReference>
<dbReference type="GO" id="GO:0005739">
    <property type="term" value="C:mitochondrion"/>
    <property type="evidence" value="ECO:0007669"/>
    <property type="project" value="TreeGrafter"/>
</dbReference>
<evidence type="ECO:0000313" key="7">
    <source>
        <dbReference type="Proteomes" id="UP000306102"/>
    </source>
</evidence>
<comment type="similarity">
    <text evidence="1">Belongs to the IPP transferase family.</text>
</comment>
<dbReference type="Gene3D" id="1.10.20.140">
    <property type="match status" value="1"/>
</dbReference>
<evidence type="ECO:0000256" key="1">
    <source>
        <dbReference type="ARBA" id="ARBA00005842"/>
    </source>
</evidence>
<keyword evidence="5" id="KW-0067">ATP-binding</keyword>
<evidence type="ECO:0000256" key="5">
    <source>
        <dbReference type="ARBA" id="ARBA00022840"/>
    </source>
</evidence>
<dbReference type="GO" id="GO:0005524">
    <property type="term" value="F:ATP binding"/>
    <property type="evidence" value="ECO:0007669"/>
    <property type="project" value="UniProtKB-KW"/>
</dbReference>
<dbReference type="STRING" id="542762.A0A4S4DKS7"/>
<evidence type="ECO:0000313" key="6">
    <source>
        <dbReference type="EMBL" id="THG03520.1"/>
    </source>
</evidence>
<keyword evidence="2" id="KW-0808">Transferase</keyword>
<dbReference type="InterPro" id="IPR018022">
    <property type="entry name" value="IPT"/>
</dbReference>
<name>A0A4S4DKS7_CAMSN</name>
<protein>
    <recommendedName>
        <fullName evidence="8">tRNA dimethylallyltransferase 2</fullName>
    </recommendedName>
</protein>
<dbReference type="InterPro" id="IPR027417">
    <property type="entry name" value="P-loop_NTPase"/>
</dbReference>
<keyword evidence="4" id="KW-0547">Nucleotide-binding</keyword>
<dbReference type="GO" id="GO:0009691">
    <property type="term" value="P:cytokinin biosynthetic process"/>
    <property type="evidence" value="ECO:0007669"/>
    <property type="project" value="UniProtKB-KW"/>
</dbReference>
<dbReference type="GO" id="GO:0006400">
    <property type="term" value="P:tRNA modification"/>
    <property type="evidence" value="ECO:0007669"/>
    <property type="project" value="TreeGrafter"/>
</dbReference>
<keyword evidence="7" id="KW-1185">Reference proteome</keyword>
<sequence length="507" mass="57123">MQEGVLVNPSSNGRGKHPKVVVIMGATGSGKSRLAIDLALHFPLEIINADSMQVYQGLDVLTNKVPLQDQKGVPHHLLGTISPNVEFTAKDFRDSVIPLIDDILSRNRLPVIVGGTNYYIQASVDELVLGIANYEVTSVALVSPFLLDDSVEDKDENGLSDLHGDKSDSEFEPGRENFCYSYDSLKDLDPVAANRIHPNDHRKINQYLSLYARFGVLPSKLLQEKAMENWGQADNFRYHCCFICVDASLPVLDKYVEQRVDRMVDAGLLNEVYDIYNLNADYTRGLRQAIGVREFEDFLKAYLFQVQNDNENHLVDASHFQMSAKKGDQMLKENMMTILNSSNEKERNLLLEDAIDKVKSNTRRLVRRQKRRLNRLNTLFGWNIHYVDATESLQCASDDSWAAHVVEPSAKIIRSYLSKDESLVPDSESRTGTEGLKLFQRDLWTQHVCKVSNKLLVAIECLEGRMNGNNTNKVVAIENGYVGLGSLEVFPLWSSCSFNLALRTSVM</sequence>
<gene>
    <name evidence="6" type="ORF">TEA_013730</name>
</gene>
<dbReference type="InterPro" id="IPR039657">
    <property type="entry name" value="Dimethylallyltransferase"/>
</dbReference>
<reference evidence="6 7" key="1">
    <citation type="journal article" date="2018" name="Proc. Natl. Acad. Sci. U.S.A.">
        <title>Draft genome sequence of Camellia sinensis var. sinensis provides insights into the evolution of the tea genome and tea quality.</title>
        <authorList>
            <person name="Wei C."/>
            <person name="Yang H."/>
            <person name="Wang S."/>
            <person name="Zhao J."/>
            <person name="Liu C."/>
            <person name="Gao L."/>
            <person name="Xia E."/>
            <person name="Lu Y."/>
            <person name="Tai Y."/>
            <person name="She G."/>
            <person name="Sun J."/>
            <person name="Cao H."/>
            <person name="Tong W."/>
            <person name="Gao Q."/>
            <person name="Li Y."/>
            <person name="Deng W."/>
            <person name="Jiang X."/>
            <person name="Wang W."/>
            <person name="Chen Q."/>
            <person name="Zhang S."/>
            <person name="Li H."/>
            <person name="Wu J."/>
            <person name="Wang P."/>
            <person name="Li P."/>
            <person name="Shi C."/>
            <person name="Zheng F."/>
            <person name="Jian J."/>
            <person name="Huang B."/>
            <person name="Shan D."/>
            <person name="Shi M."/>
            <person name="Fang C."/>
            <person name="Yue Y."/>
            <person name="Li F."/>
            <person name="Li D."/>
            <person name="Wei S."/>
            <person name="Han B."/>
            <person name="Jiang C."/>
            <person name="Yin Y."/>
            <person name="Xia T."/>
            <person name="Zhang Z."/>
            <person name="Bennetzen J.L."/>
            <person name="Zhao S."/>
            <person name="Wan X."/>
        </authorList>
    </citation>
    <scope>NUCLEOTIDE SEQUENCE [LARGE SCALE GENOMIC DNA]</scope>
    <source>
        <strain evidence="7">cv. Shuchazao</strain>
        <tissue evidence="6">Leaf</tissue>
    </source>
</reference>
<evidence type="ECO:0000256" key="2">
    <source>
        <dbReference type="ARBA" id="ARBA00022679"/>
    </source>
</evidence>
<evidence type="ECO:0000256" key="3">
    <source>
        <dbReference type="ARBA" id="ARBA00022712"/>
    </source>
</evidence>
<comment type="caution">
    <text evidence="6">The sequence shown here is derived from an EMBL/GenBank/DDBJ whole genome shotgun (WGS) entry which is preliminary data.</text>
</comment>
<dbReference type="PANTHER" id="PTHR11088">
    <property type="entry name" value="TRNA DIMETHYLALLYLTRANSFERASE"/>
    <property type="match status" value="1"/>
</dbReference>
<organism evidence="6 7">
    <name type="scientific">Camellia sinensis var. sinensis</name>
    <name type="common">China tea</name>
    <dbReference type="NCBI Taxonomy" id="542762"/>
    <lineage>
        <taxon>Eukaryota</taxon>
        <taxon>Viridiplantae</taxon>
        <taxon>Streptophyta</taxon>
        <taxon>Embryophyta</taxon>
        <taxon>Tracheophyta</taxon>
        <taxon>Spermatophyta</taxon>
        <taxon>Magnoliopsida</taxon>
        <taxon>eudicotyledons</taxon>
        <taxon>Gunneridae</taxon>
        <taxon>Pentapetalae</taxon>
        <taxon>asterids</taxon>
        <taxon>Ericales</taxon>
        <taxon>Theaceae</taxon>
        <taxon>Camellia</taxon>
    </lineage>
</organism>
<keyword evidence="3" id="KW-0203">Cytokinin biosynthesis</keyword>
<dbReference type="HAMAP" id="MF_00185">
    <property type="entry name" value="IPP_trans"/>
    <property type="match status" value="1"/>
</dbReference>
<evidence type="ECO:0008006" key="8">
    <source>
        <dbReference type="Google" id="ProtNLM"/>
    </source>
</evidence>
<accession>A0A4S4DKS7</accession>
<dbReference type="Gene3D" id="3.40.50.300">
    <property type="entry name" value="P-loop containing nucleotide triphosphate hydrolases"/>
    <property type="match status" value="1"/>
</dbReference>
<dbReference type="PANTHER" id="PTHR11088:SF82">
    <property type="entry name" value="TRNA DIMETHYLALLYLTRANSFERASE 2"/>
    <property type="match status" value="1"/>
</dbReference>
<dbReference type="AlphaFoldDB" id="A0A4S4DKS7"/>